<keyword evidence="4" id="KW-1003">Cell membrane</keyword>
<evidence type="ECO:0000256" key="4">
    <source>
        <dbReference type="ARBA" id="ARBA00022475"/>
    </source>
</evidence>
<evidence type="ECO:0000313" key="10">
    <source>
        <dbReference type="EMBL" id="OOF69646.1"/>
    </source>
</evidence>
<evidence type="ECO:0000256" key="8">
    <source>
        <dbReference type="ARBA" id="ARBA00026081"/>
    </source>
</evidence>
<dbReference type="InterPro" id="IPR005495">
    <property type="entry name" value="LptG/LptF_permease"/>
</dbReference>
<evidence type="ECO:0000256" key="9">
    <source>
        <dbReference type="SAM" id="Phobius"/>
    </source>
</evidence>
<feature type="transmembrane region" description="Helical" evidence="9">
    <location>
        <begin position="64"/>
        <end position="82"/>
    </location>
</feature>
<gene>
    <name evidence="10" type="ORF">BKG89_06535</name>
</gene>
<evidence type="ECO:0000256" key="1">
    <source>
        <dbReference type="ARBA" id="ARBA00002265"/>
    </source>
</evidence>
<dbReference type="Proteomes" id="UP000188820">
    <property type="component" value="Unassembled WGS sequence"/>
</dbReference>
<keyword evidence="5 9" id="KW-0812">Transmembrane</keyword>
<protein>
    <submittedName>
        <fullName evidence="10">Lipopolysaccharide ABC transporter permease LptG</fullName>
    </submittedName>
</protein>
<feature type="transmembrane region" description="Helical" evidence="9">
    <location>
        <begin position="335"/>
        <end position="353"/>
    </location>
</feature>
<organism evidence="10 11">
    <name type="scientific">Rodentibacter caecimuris</name>
    <dbReference type="NCBI Taxonomy" id="1796644"/>
    <lineage>
        <taxon>Bacteria</taxon>
        <taxon>Pseudomonadati</taxon>
        <taxon>Pseudomonadota</taxon>
        <taxon>Gammaproteobacteria</taxon>
        <taxon>Pasteurellales</taxon>
        <taxon>Pasteurellaceae</taxon>
        <taxon>Rodentibacter</taxon>
    </lineage>
</organism>
<dbReference type="NCBIfam" id="TIGR04408">
    <property type="entry name" value="LptG_lptG"/>
    <property type="match status" value="1"/>
</dbReference>
<name>A0ABX3KY29_9PAST</name>
<dbReference type="EMBL" id="MLAA01000025">
    <property type="protein sequence ID" value="OOF69646.1"/>
    <property type="molecule type" value="Genomic_DNA"/>
</dbReference>
<evidence type="ECO:0000256" key="7">
    <source>
        <dbReference type="ARBA" id="ARBA00023136"/>
    </source>
</evidence>
<comment type="subcellular location">
    <subcellularLocation>
        <location evidence="2">Cell membrane</location>
        <topology evidence="2">Multi-pass membrane protein</topology>
    </subcellularLocation>
</comment>
<comment type="function">
    <text evidence="1">Part of the ABC transporter complex LptBFG involved in the translocation of lipopolysaccharide (LPS) from the inner membrane to the outer membrane.</text>
</comment>
<evidence type="ECO:0000256" key="6">
    <source>
        <dbReference type="ARBA" id="ARBA00022989"/>
    </source>
</evidence>
<feature type="transmembrane region" description="Helical" evidence="9">
    <location>
        <begin position="103"/>
        <end position="123"/>
    </location>
</feature>
<dbReference type="Pfam" id="PF03739">
    <property type="entry name" value="LptF_LptG"/>
    <property type="match status" value="1"/>
</dbReference>
<comment type="subunit">
    <text evidence="8">Component of the lipopolysaccharide transport and assembly complex. The LptBFG transporter is composed of two ATP-binding proteins (LptB) and two transmembrane proteins (LptF and LptG).</text>
</comment>
<dbReference type="RefSeq" id="WP_077463370.1">
    <property type="nucleotide sequence ID" value="NZ_MLAA01000025.1"/>
</dbReference>
<feature type="transmembrane region" description="Helical" evidence="9">
    <location>
        <begin position="12"/>
        <end position="34"/>
    </location>
</feature>
<feature type="transmembrane region" description="Helical" evidence="9">
    <location>
        <begin position="276"/>
        <end position="294"/>
    </location>
</feature>
<accession>A0ABX3KY29</accession>
<reference evidence="10 11" key="1">
    <citation type="submission" date="2016-10" db="EMBL/GenBank/DDBJ databases">
        <title>Rodentibacter gen. nov. and new species.</title>
        <authorList>
            <person name="Christensen H."/>
        </authorList>
    </citation>
    <scope>NUCLEOTIDE SEQUENCE [LARGE SCALE GENOMIC DNA]</scope>
    <source>
        <strain evidence="10 11">1998236014</strain>
    </source>
</reference>
<keyword evidence="6 9" id="KW-1133">Transmembrane helix</keyword>
<evidence type="ECO:0000256" key="5">
    <source>
        <dbReference type="ARBA" id="ARBA00022692"/>
    </source>
</evidence>
<keyword evidence="7 9" id="KW-0472">Membrane</keyword>
<evidence type="ECO:0000313" key="11">
    <source>
        <dbReference type="Proteomes" id="UP000188820"/>
    </source>
</evidence>
<keyword evidence="11" id="KW-1185">Reference proteome</keyword>
<dbReference type="PANTHER" id="PTHR33529:SF2">
    <property type="entry name" value="LIPOPOLYSACCHARIDE EXPORT SYSTEM PERMEASE PROTEIN LPTG"/>
    <property type="match status" value="1"/>
</dbReference>
<comment type="similarity">
    <text evidence="3">Belongs to the LptF/LptG family.</text>
</comment>
<proteinExistence type="inferred from homology"/>
<evidence type="ECO:0000256" key="2">
    <source>
        <dbReference type="ARBA" id="ARBA00004651"/>
    </source>
</evidence>
<evidence type="ECO:0000256" key="3">
    <source>
        <dbReference type="ARBA" id="ARBA00007725"/>
    </source>
</evidence>
<sequence length="358" mass="40108">MMNTLDRYIGKSILGAIFATLLTLVGLSAIIKFVEQFRSVGKGTYDIWQAVAYTGLTIPKDIETFFPMAALLGALIALGNLASRSELVVMQASGFSRFNIGMAVMKTAIPLVLLTMFIGEWGIPQTEQFARDMRAKAISGGSLLSVKNGVWAKDGRHFVYVKKITDEQQLTDVYIYTFGEARDLQRVRHASQATYSETDKTWQLRQVSDSIISMNKIETSNHLVEKWQTGLTPDKLGAFSLRPTSLSISGLYDYIRFLKQTGQDSSRFELTFWRKIFQPISVGVMMMLALSFIFGSLRSVTAGARIVTGICFGFLFYVVNEIFGQMSVVYDVPPLLGALMPSLLFITIIWWLLSRKRD</sequence>
<dbReference type="PANTHER" id="PTHR33529">
    <property type="entry name" value="SLR0882 PROTEIN-RELATED"/>
    <property type="match status" value="1"/>
</dbReference>
<feature type="transmembrane region" description="Helical" evidence="9">
    <location>
        <begin position="306"/>
        <end position="323"/>
    </location>
</feature>
<dbReference type="InterPro" id="IPR030923">
    <property type="entry name" value="LptG"/>
</dbReference>
<comment type="caution">
    <text evidence="10">The sequence shown here is derived from an EMBL/GenBank/DDBJ whole genome shotgun (WGS) entry which is preliminary data.</text>
</comment>